<evidence type="ECO:0000256" key="9">
    <source>
        <dbReference type="SAM" id="Phobius"/>
    </source>
</evidence>
<feature type="transmembrane region" description="Helical" evidence="9">
    <location>
        <begin position="289"/>
        <end position="311"/>
    </location>
</feature>
<dbReference type="Pfam" id="PF02254">
    <property type="entry name" value="TrkA_N"/>
    <property type="match status" value="1"/>
</dbReference>
<dbReference type="Pfam" id="PF00999">
    <property type="entry name" value="Na_H_Exchanger"/>
    <property type="match status" value="1"/>
</dbReference>
<dbReference type="Gene3D" id="1.20.1530.20">
    <property type="match status" value="1"/>
</dbReference>
<dbReference type="SUPFAM" id="SSF51735">
    <property type="entry name" value="NAD(P)-binding Rossmann-fold domains"/>
    <property type="match status" value="1"/>
</dbReference>
<evidence type="ECO:0000313" key="11">
    <source>
        <dbReference type="EMBL" id="MBF2734826.1"/>
    </source>
</evidence>
<dbReference type="GO" id="GO:1902600">
    <property type="term" value="P:proton transmembrane transport"/>
    <property type="evidence" value="ECO:0007669"/>
    <property type="project" value="InterPro"/>
</dbReference>
<evidence type="ECO:0000256" key="5">
    <source>
        <dbReference type="ARBA" id="ARBA00022692"/>
    </source>
</evidence>
<feature type="transmembrane region" description="Helical" evidence="9">
    <location>
        <begin position="86"/>
        <end position="105"/>
    </location>
</feature>
<comment type="caution">
    <text evidence="11">The sequence shown here is derived from an EMBL/GenBank/DDBJ whole genome shotgun (WGS) entry which is preliminary data.</text>
</comment>
<dbReference type="AlphaFoldDB" id="A0A930UGQ7"/>
<dbReference type="Gene3D" id="3.40.50.720">
    <property type="entry name" value="NAD(P)-binding Rossmann-like Domain"/>
    <property type="match status" value="1"/>
</dbReference>
<comment type="subcellular location">
    <subcellularLocation>
        <location evidence="1">Membrane</location>
        <topology evidence="1">Multi-pass membrane protein</topology>
    </subcellularLocation>
</comment>
<feature type="transmembrane region" description="Helical" evidence="9">
    <location>
        <begin position="323"/>
        <end position="347"/>
    </location>
</feature>
<dbReference type="GO" id="GO:0006813">
    <property type="term" value="P:potassium ion transport"/>
    <property type="evidence" value="ECO:0007669"/>
    <property type="project" value="InterPro"/>
</dbReference>
<keyword evidence="7" id="KW-0406">Ion transport</keyword>
<dbReference type="InterPro" id="IPR038770">
    <property type="entry name" value="Na+/solute_symporter_sf"/>
</dbReference>
<feature type="transmembrane region" description="Helical" evidence="9">
    <location>
        <begin position="55"/>
        <end position="74"/>
    </location>
</feature>
<feature type="transmembrane region" description="Helical" evidence="9">
    <location>
        <begin position="6"/>
        <end position="24"/>
    </location>
</feature>
<evidence type="ECO:0000313" key="12">
    <source>
        <dbReference type="Proteomes" id="UP000604381"/>
    </source>
</evidence>
<keyword evidence="6 9" id="KW-1133">Transmembrane helix</keyword>
<feature type="domain" description="RCK N-terminal" evidence="10">
    <location>
        <begin position="405"/>
        <end position="522"/>
    </location>
</feature>
<proteinExistence type="inferred from homology"/>
<name>A0A930UGQ7_9GAMM</name>
<dbReference type="PANTHER" id="PTHR42751">
    <property type="entry name" value="SODIUM/HYDROGEN EXCHANGER FAMILY/TRKA DOMAIN PROTEIN"/>
    <property type="match status" value="1"/>
</dbReference>
<keyword evidence="3" id="KW-0813">Transport</keyword>
<dbReference type="InterPro" id="IPR036291">
    <property type="entry name" value="NAD(P)-bd_dom_sf"/>
</dbReference>
<dbReference type="PROSITE" id="PS51201">
    <property type="entry name" value="RCK_N"/>
    <property type="match status" value="1"/>
</dbReference>
<evidence type="ECO:0000256" key="2">
    <source>
        <dbReference type="ARBA" id="ARBA00005551"/>
    </source>
</evidence>
<feature type="transmembrane region" description="Helical" evidence="9">
    <location>
        <begin position="31"/>
        <end position="49"/>
    </location>
</feature>
<reference evidence="11" key="1">
    <citation type="submission" date="2020-10" db="EMBL/GenBank/DDBJ databases">
        <title>An improved Amphimedon queenslandica hologenome assembly reveals how three proteobacterial symbionts can extend the metabolic phenotypic of their marine sponge host.</title>
        <authorList>
            <person name="Degnan B."/>
            <person name="Degnan S."/>
            <person name="Xiang X."/>
        </authorList>
    </citation>
    <scope>NUCLEOTIDE SEQUENCE</scope>
    <source>
        <strain evidence="11">AqS2</strain>
    </source>
</reference>
<evidence type="ECO:0000256" key="7">
    <source>
        <dbReference type="ARBA" id="ARBA00023065"/>
    </source>
</evidence>
<keyword evidence="12" id="KW-1185">Reference proteome</keyword>
<dbReference type="EMBL" id="JADHEI010000028">
    <property type="protein sequence ID" value="MBF2734826.1"/>
    <property type="molecule type" value="Genomic_DNA"/>
</dbReference>
<accession>A0A930UGQ7</accession>
<keyword evidence="5 9" id="KW-0812">Transmembrane</keyword>
<protein>
    <submittedName>
        <fullName evidence="11">Cation:proton antiporter</fullName>
    </submittedName>
</protein>
<feature type="transmembrane region" description="Helical" evidence="9">
    <location>
        <begin position="179"/>
        <end position="197"/>
    </location>
</feature>
<dbReference type="InterPro" id="IPR003148">
    <property type="entry name" value="RCK_N"/>
</dbReference>
<feature type="transmembrane region" description="Helical" evidence="9">
    <location>
        <begin position="148"/>
        <end position="167"/>
    </location>
</feature>
<evidence type="ECO:0000256" key="3">
    <source>
        <dbReference type="ARBA" id="ARBA00022448"/>
    </source>
</evidence>
<dbReference type="InterPro" id="IPR006153">
    <property type="entry name" value="Cation/H_exchanger_TM"/>
</dbReference>
<evidence type="ECO:0000259" key="10">
    <source>
        <dbReference type="PROSITE" id="PS51201"/>
    </source>
</evidence>
<evidence type="ECO:0000256" key="1">
    <source>
        <dbReference type="ARBA" id="ARBA00004141"/>
    </source>
</evidence>
<sequence length="671" mass="73066">MNLHVPEYIFIMLAASLVLITVLRRFKLPTIFGYLILGMLLGPHGAEFFAEGTDVTGIAELGIMAIMFSIGLEFSFSRLITARRYVFGIGGFQVMGCAAVVVAVMKYGLGFNWHDSLLAGAVISLSSTAVISKMLIEEGLLSSPQGTRSISVLIFQDLAFIPMLILANYTTEGEGASDSVLSLLASSVGILALILIVAPRVMPLVVDYFAKLGSSEIFTIFVLTLIMGISVLTYKGGLSMALGSFLTGMLLSESRHRFIIHDIIKPFREIFLGFFFVSIGLLIDPNAFYEFLVPIVLGCLAVLVLKPLFIYGTVKLFGSHHWTAIYTGLALGGTGEFGFVLLTAAAASTDSDLLQILFAINLVCMGTAPIMIDVAQKVKDRLLTTDWLIKARDLTRAAQQGSELDHHVIIAGFGQNARILVRLLNRYSVPWLAIESNYQLFDSASKAGLNVIYGDSCQEETMLAANLFAAKALVLTHGIQANNVRTIEQARNLRKDLPIFIKVQGQAEIAECQEAGASYIAVTSMEIGAALAKETLREFNVRPEMVEHEARTMHDTIVQEGGMNIVHDIATSYYDSEDADRRRPHPLIVAESNGLPGKARGAFEQTLQKFDIALLRIERGDQLVEMVSADFLEEGDVLIIDANDFQMDALLTKLLDDSVTAAEADAPTPSS</sequence>
<organism evidence="11 12">
    <name type="scientific">Candidatus Amphirhobacter heronislandensis</name>
    <dbReference type="NCBI Taxonomy" id="1732024"/>
    <lineage>
        <taxon>Bacteria</taxon>
        <taxon>Pseudomonadati</taxon>
        <taxon>Pseudomonadota</taxon>
        <taxon>Gammaproteobacteria</taxon>
        <taxon>Candidatus Tethybacterales</taxon>
        <taxon>Candidatus Tethybacteraceae</taxon>
        <taxon>Candidatus Amphirhobacter</taxon>
    </lineage>
</organism>
<dbReference type="GO" id="GO:0016020">
    <property type="term" value="C:membrane"/>
    <property type="evidence" value="ECO:0007669"/>
    <property type="project" value="UniProtKB-SubCell"/>
</dbReference>
<dbReference type="Proteomes" id="UP000604381">
    <property type="component" value="Unassembled WGS sequence"/>
</dbReference>
<keyword evidence="8 9" id="KW-0472">Membrane</keyword>
<dbReference type="PANTHER" id="PTHR42751:SF3">
    <property type="entry name" value="SODIUM_GLUTAMATE SYMPORTER"/>
    <property type="match status" value="1"/>
</dbReference>
<feature type="transmembrane region" description="Helical" evidence="9">
    <location>
        <begin position="353"/>
        <end position="372"/>
    </location>
</feature>
<evidence type="ECO:0000256" key="6">
    <source>
        <dbReference type="ARBA" id="ARBA00022989"/>
    </source>
</evidence>
<comment type="similarity">
    <text evidence="2">Belongs to the monovalent cation:proton antiporter 2 (CPA2) transporter (TC 2.A.37) family.</text>
</comment>
<keyword evidence="4" id="KW-0050">Antiport</keyword>
<gene>
    <name evidence="11" type="ORF">ISN26_01860</name>
</gene>
<evidence type="ECO:0000256" key="8">
    <source>
        <dbReference type="ARBA" id="ARBA00023136"/>
    </source>
</evidence>
<evidence type="ECO:0000256" key="4">
    <source>
        <dbReference type="ARBA" id="ARBA00022449"/>
    </source>
</evidence>
<feature type="transmembrane region" description="Helical" evidence="9">
    <location>
        <begin position="209"/>
        <end position="231"/>
    </location>
</feature>
<dbReference type="GO" id="GO:0015297">
    <property type="term" value="F:antiporter activity"/>
    <property type="evidence" value="ECO:0007669"/>
    <property type="project" value="UniProtKB-KW"/>
</dbReference>